<protein>
    <submittedName>
        <fullName evidence="2">DgyrCDS3704</fullName>
    </submittedName>
</protein>
<keyword evidence="1" id="KW-0175">Coiled coil</keyword>
<name>A0A7I8VEH0_9ANNE</name>
<evidence type="ECO:0000256" key="1">
    <source>
        <dbReference type="SAM" id="Coils"/>
    </source>
</evidence>
<dbReference type="EMBL" id="CAJFCJ010000005">
    <property type="protein sequence ID" value="CAD5114654.1"/>
    <property type="molecule type" value="Genomic_DNA"/>
</dbReference>
<dbReference type="Proteomes" id="UP000549394">
    <property type="component" value="Unassembled WGS sequence"/>
</dbReference>
<sequence>MYPSFQLDPNQDLYTHKIFEDPEEKALDRIHKLITVAERDTQDMAASVASLSLNGNQKDLFFTENAGKLGNSVKTFKSSFEQPRVDKKVLKKKKVEKLSLATEAYEKEVSNLQREIILLRRSLKKAENEANKYKLSSSEYEEKNIKLDRRLVEIKAELNREISVRKSLEEAHESSQKRFQEVEYLSSTEKENLTRLSVNCSTLKQEILRAQYETSTEKQKRIILETTLETTRAERDNISQRYEQIQEEREKLIIDLEKLKDEYLNVNEQLEKVQKASAESSSRDSHLEKALKDAAAHNAKLIAECEENAEKARKYSQHSNNHEALKKQLTIEVRAKNELLKKIKEYESILNERNMEIDIMRNEQEMIIKDKDSALNEVGETLDHVVRERQNADSQIDELVEELKRVEKQRDNLLIEIKQLRERISNSFQHSRAQEKLEKTLKDLTEQKQRLSYEKGRLESRVESLQKEMENSSFTRTEVYQLRDSVQELKDTLTIAERDLDLSKSEENRLKSELSVLEETCQRKERDFQVAIQCRDDAVKELKKVTDNLNKLTEKNRLAEIGWKVSMDNSNTERKELAVQLNQVISAHSDLQRTVDQLQIELGKADEKFTKLSNENDELRRKVNSLETERMDWVFKSEEQATALTNFTRQVSSVKEDVLLLRNQFS</sequence>
<feature type="coiled-coil region" evidence="1">
    <location>
        <begin position="581"/>
        <end position="629"/>
    </location>
</feature>
<feature type="coiled-coil region" evidence="1">
    <location>
        <begin position="228"/>
        <end position="276"/>
    </location>
</feature>
<proteinExistence type="predicted"/>
<dbReference type="PANTHER" id="PTHR35352">
    <property type="entry name" value="COILED-COIL DOMAIN-CONTAINING PROTEIN 150"/>
    <property type="match status" value="1"/>
</dbReference>
<organism evidence="2 3">
    <name type="scientific">Dimorphilus gyrociliatus</name>
    <dbReference type="NCBI Taxonomy" id="2664684"/>
    <lineage>
        <taxon>Eukaryota</taxon>
        <taxon>Metazoa</taxon>
        <taxon>Spiralia</taxon>
        <taxon>Lophotrochozoa</taxon>
        <taxon>Annelida</taxon>
        <taxon>Polychaeta</taxon>
        <taxon>Polychaeta incertae sedis</taxon>
        <taxon>Dinophilidae</taxon>
        <taxon>Dimorphilus</taxon>
    </lineage>
</organism>
<gene>
    <name evidence="2" type="ORF">DGYR_LOCUS3481</name>
</gene>
<feature type="coiled-coil region" evidence="1">
    <location>
        <begin position="95"/>
        <end position="171"/>
    </location>
</feature>
<reference evidence="2 3" key="1">
    <citation type="submission" date="2020-08" db="EMBL/GenBank/DDBJ databases">
        <authorList>
            <person name="Hejnol A."/>
        </authorList>
    </citation>
    <scope>NUCLEOTIDE SEQUENCE [LARGE SCALE GENOMIC DNA]</scope>
</reference>
<dbReference type="AlphaFoldDB" id="A0A7I8VEH0"/>
<dbReference type="PANTHER" id="PTHR35352:SF1">
    <property type="entry name" value="COILED-COIL DOMAIN-CONTAINING PROTEIN 150"/>
    <property type="match status" value="1"/>
</dbReference>
<comment type="caution">
    <text evidence="2">The sequence shown here is derived from an EMBL/GenBank/DDBJ whole genome shotgun (WGS) entry which is preliminary data.</text>
</comment>
<keyword evidence="3" id="KW-1185">Reference proteome</keyword>
<dbReference type="InterPro" id="IPR038807">
    <property type="entry name" value="CCDC150"/>
</dbReference>
<feature type="coiled-coil region" evidence="1">
    <location>
        <begin position="308"/>
        <end position="555"/>
    </location>
</feature>
<evidence type="ECO:0000313" key="2">
    <source>
        <dbReference type="EMBL" id="CAD5114654.1"/>
    </source>
</evidence>
<evidence type="ECO:0000313" key="3">
    <source>
        <dbReference type="Proteomes" id="UP000549394"/>
    </source>
</evidence>
<accession>A0A7I8VEH0</accession>
<dbReference type="OrthoDB" id="416454at2759"/>